<evidence type="ECO:0000256" key="6">
    <source>
        <dbReference type="ARBA" id="ARBA00023098"/>
    </source>
</evidence>
<feature type="domain" description="4'-phosphopantetheinyl transferase" evidence="8">
    <location>
        <begin position="8"/>
        <end position="73"/>
    </location>
</feature>
<name>A0A0V0R2P6_PSEPJ</name>
<dbReference type="OrthoDB" id="15433at2759"/>
<dbReference type="InterPro" id="IPR004568">
    <property type="entry name" value="Ppantetheine-prot_Trfase_dom"/>
</dbReference>
<dbReference type="GO" id="GO:0008897">
    <property type="term" value="F:holo-[acyl-carrier-protein] synthase activity"/>
    <property type="evidence" value="ECO:0007669"/>
    <property type="project" value="InterPro"/>
</dbReference>
<evidence type="ECO:0000256" key="4">
    <source>
        <dbReference type="ARBA" id="ARBA00022832"/>
    </source>
</evidence>
<dbReference type="GO" id="GO:0000287">
    <property type="term" value="F:magnesium ion binding"/>
    <property type="evidence" value="ECO:0007669"/>
    <property type="project" value="InterPro"/>
</dbReference>
<evidence type="ECO:0000256" key="7">
    <source>
        <dbReference type="ARBA" id="ARBA00023160"/>
    </source>
</evidence>
<dbReference type="InParanoid" id="A0A0V0R2P6"/>
<keyword evidence="1" id="KW-0444">Lipid biosynthesis</keyword>
<dbReference type="NCBIfam" id="TIGR00556">
    <property type="entry name" value="pantethn_trn"/>
    <property type="match status" value="1"/>
</dbReference>
<accession>A0A0V0R2P6</accession>
<dbReference type="Gene3D" id="3.90.470.20">
    <property type="entry name" value="4'-phosphopantetheinyl transferase domain"/>
    <property type="match status" value="1"/>
</dbReference>
<dbReference type="SUPFAM" id="SSF56214">
    <property type="entry name" value="4'-phosphopantetheinyl transferase"/>
    <property type="match status" value="1"/>
</dbReference>
<protein>
    <submittedName>
        <fullName evidence="9">4'-phosphopantetheinyl transferase superfamily</fullName>
    </submittedName>
</protein>
<dbReference type="InterPro" id="IPR008278">
    <property type="entry name" value="4-PPantetheinyl_Trfase_dom"/>
</dbReference>
<dbReference type="Pfam" id="PF01648">
    <property type="entry name" value="ACPS"/>
    <property type="match status" value="1"/>
</dbReference>
<keyword evidence="5" id="KW-0460">Magnesium</keyword>
<keyword evidence="3" id="KW-0479">Metal-binding</keyword>
<evidence type="ECO:0000313" key="10">
    <source>
        <dbReference type="Proteomes" id="UP000054937"/>
    </source>
</evidence>
<keyword evidence="4" id="KW-0276">Fatty acid metabolism</keyword>
<reference evidence="9 10" key="1">
    <citation type="journal article" date="2015" name="Sci. Rep.">
        <title>Genome of the facultative scuticociliatosis pathogen Pseudocohnilembus persalinus provides insight into its virulence through horizontal gene transfer.</title>
        <authorList>
            <person name="Xiong J."/>
            <person name="Wang G."/>
            <person name="Cheng J."/>
            <person name="Tian M."/>
            <person name="Pan X."/>
            <person name="Warren A."/>
            <person name="Jiang C."/>
            <person name="Yuan D."/>
            <person name="Miao W."/>
        </authorList>
    </citation>
    <scope>NUCLEOTIDE SEQUENCE [LARGE SCALE GENOMIC DNA]</scope>
    <source>
        <strain evidence="9">36N120E</strain>
    </source>
</reference>
<dbReference type="EMBL" id="LDAU01000057">
    <property type="protein sequence ID" value="KRX08796.1"/>
    <property type="molecule type" value="Genomic_DNA"/>
</dbReference>
<keyword evidence="2 9" id="KW-0808">Transferase</keyword>
<evidence type="ECO:0000256" key="1">
    <source>
        <dbReference type="ARBA" id="ARBA00022516"/>
    </source>
</evidence>
<keyword evidence="6" id="KW-0443">Lipid metabolism</keyword>
<dbReference type="InterPro" id="IPR037143">
    <property type="entry name" value="4-PPantetheinyl_Trfase_dom_sf"/>
</dbReference>
<dbReference type="AlphaFoldDB" id="A0A0V0R2P6"/>
<comment type="caution">
    <text evidence="9">The sequence shown here is derived from an EMBL/GenBank/DDBJ whole genome shotgun (WGS) entry which is preliminary data.</text>
</comment>
<evidence type="ECO:0000313" key="9">
    <source>
        <dbReference type="EMBL" id="KRX08796.1"/>
    </source>
</evidence>
<dbReference type="Proteomes" id="UP000054937">
    <property type="component" value="Unassembled WGS sequence"/>
</dbReference>
<sequence length="119" mass="13861">MISQKILGIGTDITSVSRMKQILQKSYKQRFLVKTLNPIEIEQIEKKSNIDLQAQFLASRWAFKEAVVKATGRVDLVYPQMYLEKNELRTHVSISHEDEYSVAFVLIYQNIQQQNQNQS</sequence>
<evidence type="ECO:0000256" key="2">
    <source>
        <dbReference type="ARBA" id="ARBA00022679"/>
    </source>
</evidence>
<gene>
    <name evidence="9" type="ORF">PPERSA_08900</name>
</gene>
<dbReference type="OMA" id="KNFGNDY"/>
<dbReference type="GO" id="GO:0006633">
    <property type="term" value="P:fatty acid biosynthetic process"/>
    <property type="evidence" value="ECO:0007669"/>
    <property type="project" value="UniProtKB-KW"/>
</dbReference>
<evidence type="ECO:0000256" key="5">
    <source>
        <dbReference type="ARBA" id="ARBA00022842"/>
    </source>
</evidence>
<keyword evidence="7" id="KW-0275">Fatty acid biosynthesis</keyword>
<dbReference type="InterPro" id="IPR002582">
    <property type="entry name" value="ACPS"/>
</dbReference>
<evidence type="ECO:0000259" key="8">
    <source>
        <dbReference type="Pfam" id="PF01648"/>
    </source>
</evidence>
<proteinExistence type="inferred from homology"/>
<organism evidence="9 10">
    <name type="scientific">Pseudocohnilembus persalinus</name>
    <name type="common">Ciliate</name>
    <dbReference type="NCBI Taxonomy" id="266149"/>
    <lineage>
        <taxon>Eukaryota</taxon>
        <taxon>Sar</taxon>
        <taxon>Alveolata</taxon>
        <taxon>Ciliophora</taxon>
        <taxon>Intramacronucleata</taxon>
        <taxon>Oligohymenophorea</taxon>
        <taxon>Scuticociliatia</taxon>
        <taxon>Philasterida</taxon>
        <taxon>Pseudocohnilembidae</taxon>
        <taxon>Pseudocohnilembus</taxon>
    </lineage>
</organism>
<evidence type="ECO:0000256" key="3">
    <source>
        <dbReference type="ARBA" id="ARBA00022723"/>
    </source>
</evidence>
<dbReference type="HAMAP" id="MF_00101">
    <property type="entry name" value="AcpS"/>
    <property type="match status" value="1"/>
</dbReference>
<keyword evidence="10" id="KW-1185">Reference proteome</keyword>